<proteinExistence type="predicted"/>
<dbReference type="HOGENOM" id="CLU_862259_0_0_2"/>
<feature type="compositionally biased region" description="Low complexity" evidence="1">
    <location>
        <begin position="287"/>
        <end position="296"/>
    </location>
</feature>
<feature type="compositionally biased region" description="Low complexity" evidence="1">
    <location>
        <begin position="91"/>
        <end position="120"/>
    </location>
</feature>
<name>K0IHJ4_NITGG</name>
<dbReference type="EMBL" id="CP002408">
    <property type="protein sequence ID" value="AFU58373.1"/>
    <property type="molecule type" value="Genomic_DNA"/>
</dbReference>
<keyword evidence="3" id="KW-1185">Reference proteome</keyword>
<gene>
    <name evidence="2" type="ordered locus">Ngar_c14370</name>
</gene>
<dbReference type="Proteomes" id="UP000008037">
    <property type="component" value="Chromosome"/>
</dbReference>
<dbReference type="GeneID" id="13797696"/>
<evidence type="ECO:0000256" key="1">
    <source>
        <dbReference type="SAM" id="MobiDB-lite"/>
    </source>
</evidence>
<protein>
    <submittedName>
        <fullName evidence="2">Uncharacterized protein</fullName>
    </submittedName>
</protein>
<dbReference type="AlphaFoldDB" id="K0IHJ4"/>
<dbReference type="OrthoDB" id="11569at2157"/>
<organism evidence="2 3">
    <name type="scientific">Nitrososphaera gargensis (strain Ga9.2)</name>
    <dbReference type="NCBI Taxonomy" id="1237085"/>
    <lineage>
        <taxon>Archaea</taxon>
        <taxon>Nitrososphaerota</taxon>
        <taxon>Nitrososphaeria</taxon>
        <taxon>Nitrososphaerales</taxon>
        <taxon>Nitrososphaeraceae</taxon>
        <taxon>Nitrososphaera</taxon>
    </lineage>
</organism>
<feature type="region of interest" description="Disordered" evidence="1">
    <location>
        <begin position="287"/>
        <end position="307"/>
    </location>
</feature>
<dbReference type="KEGG" id="nga:Ngar_c14370"/>
<evidence type="ECO:0000313" key="2">
    <source>
        <dbReference type="EMBL" id="AFU58373.1"/>
    </source>
</evidence>
<feature type="region of interest" description="Disordered" evidence="1">
    <location>
        <begin position="91"/>
        <end position="124"/>
    </location>
</feature>
<evidence type="ECO:0000313" key="3">
    <source>
        <dbReference type="Proteomes" id="UP000008037"/>
    </source>
</evidence>
<reference evidence="2 3" key="1">
    <citation type="journal article" date="2012" name="Environ. Microbiol.">
        <title>The genome of the ammonia-oxidizing Candidatus Nitrososphaera gargensis: insights into metabolic versatility and environmental adaptations.</title>
        <authorList>
            <person name="Spang A."/>
            <person name="Poehlein A."/>
            <person name="Offre P."/>
            <person name="Zumbragel S."/>
            <person name="Haider S."/>
            <person name="Rychlik N."/>
            <person name="Nowka B."/>
            <person name="Schmeisser C."/>
            <person name="Lebedeva E.V."/>
            <person name="Rattei T."/>
            <person name="Bohm C."/>
            <person name="Schmid M."/>
            <person name="Galushko A."/>
            <person name="Hatzenpichler R."/>
            <person name="Weinmaier T."/>
            <person name="Daniel R."/>
            <person name="Schleper C."/>
            <person name="Spieck E."/>
            <person name="Streit W."/>
            <person name="Wagner M."/>
        </authorList>
    </citation>
    <scope>NUCLEOTIDE SEQUENCE [LARGE SCALE GENOMIC DNA]</scope>
    <source>
        <strain evidence="3">Ga9.2</strain>
    </source>
</reference>
<accession>K0IHJ4</accession>
<dbReference type="InParanoid" id="K0IHJ4"/>
<dbReference type="RefSeq" id="WP_015018910.1">
    <property type="nucleotide sequence ID" value="NC_018719.1"/>
</dbReference>
<feature type="region of interest" description="Disordered" evidence="1">
    <location>
        <begin position="30"/>
        <end position="56"/>
    </location>
</feature>
<sequence length="322" mass="33065">MKKAPIAVALVLVFGLFAAAVSLAPAVAQNTTAPDGNVTTPGGNVTDRNVTGGNVTAPENETAVAGAETFSARGSIATLIFDTGEITTTGEMQNETGTTTGNETGLTTGNETGAAGNVTTSDNMTTTLPQIMTGGTDENTTLTADNETTTAQELEPPYVLAGDWSLDVQDGSVNNFAANFTMVHIDGTNRHTHEFSNFVSNNSTTIDTSGNGTSFIMGTVDISVDGETRWTGADALIIIERNNVISISVATEDTEDHFKGQPIYGIVESMTDENGNELIETGGAQAETAGNATGTGNQTGGNQTGGILENLTEGLQNLTGGQ</sequence>
<dbReference type="BioCyc" id="CNIT1237085:G1324-1435-MONOMER"/>